<dbReference type="AlphaFoldDB" id="A0AAD5MRU1"/>
<evidence type="ECO:0000313" key="3">
    <source>
        <dbReference type="Proteomes" id="UP001196413"/>
    </source>
</evidence>
<keyword evidence="3" id="KW-1185">Reference proteome</keyword>
<reference evidence="1" key="1">
    <citation type="submission" date="2021-06" db="EMBL/GenBank/DDBJ databases">
        <title>Parelaphostrongylus tenuis whole genome reference sequence.</title>
        <authorList>
            <person name="Garwood T.J."/>
            <person name="Larsen P.A."/>
            <person name="Fountain-Jones N.M."/>
            <person name="Garbe J.R."/>
            <person name="Macchietto M.G."/>
            <person name="Kania S.A."/>
            <person name="Gerhold R.W."/>
            <person name="Richards J.E."/>
            <person name="Wolf T.M."/>
        </authorList>
    </citation>
    <scope>NUCLEOTIDE SEQUENCE</scope>
    <source>
        <strain evidence="1">MNPRO001-30</strain>
        <tissue evidence="1">Meninges</tissue>
    </source>
</reference>
<sequence length="138" mass="15780">MANPTSQRQAIATPSMRQQVQGGIDYSAFLKRHLKMSNVLNDRHVCTYIHRRPSGGGISFSLHMDHGITVSDVAMIETNCNHTQQPQGTGQMGNPCFNRGVIQDLAWLRELWNRMHYFCIELQLVLKNTNRMEEAHMI</sequence>
<gene>
    <name evidence="1" type="ORF">KIN20_019624</name>
    <name evidence="2" type="ORF">KIN20_019625</name>
</gene>
<dbReference type="Proteomes" id="UP001196413">
    <property type="component" value="Unassembled WGS sequence"/>
</dbReference>
<dbReference type="EMBL" id="JAHQIW010003920">
    <property type="protein sequence ID" value="KAJ1360604.1"/>
    <property type="molecule type" value="Genomic_DNA"/>
</dbReference>
<comment type="caution">
    <text evidence="1">The sequence shown here is derived from an EMBL/GenBank/DDBJ whole genome shotgun (WGS) entry which is preliminary data.</text>
</comment>
<evidence type="ECO:0000313" key="1">
    <source>
        <dbReference type="EMBL" id="KAJ1360603.1"/>
    </source>
</evidence>
<accession>A0AAD5MRU1</accession>
<name>A0AAD5MRU1_PARTN</name>
<protein>
    <submittedName>
        <fullName evidence="1">Uncharacterized protein</fullName>
    </submittedName>
</protein>
<evidence type="ECO:0000313" key="2">
    <source>
        <dbReference type="EMBL" id="KAJ1360604.1"/>
    </source>
</evidence>
<proteinExistence type="predicted"/>
<organism evidence="1 3">
    <name type="scientific">Parelaphostrongylus tenuis</name>
    <name type="common">Meningeal worm</name>
    <dbReference type="NCBI Taxonomy" id="148309"/>
    <lineage>
        <taxon>Eukaryota</taxon>
        <taxon>Metazoa</taxon>
        <taxon>Ecdysozoa</taxon>
        <taxon>Nematoda</taxon>
        <taxon>Chromadorea</taxon>
        <taxon>Rhabditida</taxon>
        <taxon>Rhabditina</taxon>
        <taxon>Rhabditomorpha</taxon>
        <taxon>Strongyloidea</taxon>
        <taxon>Metastrongylidae</taxon>
        <taxon>Parelaphostrongylus</taxon>
    </lineage>
</organism>
<dbReference type="EMBL" id="JAHQIW010003920">
    <property type="protein sequence ID" value="KAJ1360603.1"/>
    <property type="molecule type" value="Genomic_DNA"/>
</dbReference>